<dbReference type="InterPro" id="IPR016036">
    <property type="entry name" value="Malonyl_transacylase_ACP-bd"/>
</dbReference>
<name>A0A7X2IVL6_9BACI</name>
<comment type="similarity">
    <text evidence="4">Belongs to the fabD family.</text>
</comment>
<evidence type="ECO:0000256" key="3">
    <source>
        <dbReference type="ARBA" id="ARBA00048462"/>
    </source>
</evidence>
<dbReference type="SUPFAM" id="SSF55048">
    <property type="entry name" value="Probable ACP-binding domain of malonyl-CoA ACP transacylase"/>
    <property type="match status" value="1"/>
</dbReference>
<feature type="active site" evidence="5">
    <location>
        <position position="201"/>
    </location>
</feature>
<accession>A0A7X2IVL6</accession>
<dbReference type="PANTHER" id="PTHR42681">
    <property type="entry name" value="MALONYL-COA-ACYL CARRIER PROTEIN TRANSACYLASE, MITOCHONDRIAL"/>
    <property type="match status" value="1"/>
</dbReference>
<dbReference type="Proteomes" id="UP000448867">
    <property type="component" value="Unassembled WGS sequence"/>
</dbReference>
<dbReference type="PIRSF" id="PIRSF000446">
    <property type="entry name" value="Mct"/>
    <property type="match status" value="1"/>
</dbReference>
<dbReference type="EC" id="2.3.1.39" evidence="4"/>
<protein>
    <recommendedName>
        <fullName evidence="4">Malonyl CoA-acyl carrier protein transacylase</fullName>
        <ecNumber evidence="4">2.3.1.39</ecNumber>
    </recommendedName>
</protein>
<proteinExistence type="inferred from homology"/>
<dbReference type="SUPFAM" id="SSF52151">
    <property type="entry name" value="FabD/lysophospholipase-like"/>
    <property type="match status" value="1"/>
</dbReference>
<dbReference type="FunFam" id="3.30.70.250:FF:000001">
    <property type="entry name" value="Malonyl CoA-acyl carrier protein transacylase"/>
    <property type="match status" value="1"/>
</dbReference>
<gene>
    <name evidence="7" type="primary">fabD</name>
    <name evidence="7" type="ORF">GJU40_00065</name>
</gene>
<dbReference type="NCBIfam" id="TIGR00128">
    <property type="entry name" value="fabD"/>
    <property type="match status" value="1"/>
</dbReference>
<dbReference type="OrthoDB" id="9805460at2"/>
<dbReference type="InterPro" id="IPR001227">
    <property type="entry name" value="Ac_transferase_dom_sf"/>
</dbReference>
<dbReference type="InterPro" id="IPR014043">
    <property type="entry name" value="Acyl_transferase_dom"/>
</dbReference>
<feature type="domain" description="Malonyl-CoA:ACP transacylase (MAT)" evidence="6">
    <location>
        <begin position="7"/>
        <end position="302"/>
    </location>
</feature>
<dbReference type="SMART" id="SM00827">
    <property type="entry name" value="PKS_AT"/>
    <property type="match status" value="1"/>
</dbReference>
<comment type="caution">
    <text evidence="7">The sequence shown here is derived from an EMBL/GenBank/DDBJ whole genome shotgun (WGS) entry which is preliminary data.</text>
</comment>
<dbReference type="Gene3D" id="3.40.366.10">
    <property type="entry name" value="Malonyl-Coenzyme A Acyl Carrier Protein, domain 2"/>
    <property type="match status" value="1"/>
</dbReference>
<feature type="active site" evidence="5">
    <location>
        <position position="91"/>
    </location>
</feature>
<keyword evidence="1 4" id="KW-0808">Transferase</keyword>
<evidence type="ECO:0000256" key="4">
    <source>
        <dbReference type="PIRNR" id="PIRNR000446"/>
    </source>
</evidence>
<dbReference type="InterPro" id="IPR004410">
    <property type="entry name" value="Malonyl_CoA-ACP_transAc_FabD"/>
</dbReference>
<dbReference type="GO" id="GO:0006633">
    <property type="term" value="P:fatty acid biosynthetic process"/>
    <property type="evidence" value="ECO:0007669"/>
    <property type="project" value="TreeGrafter"/>
</dbReference>
<reference evidence="7 8" key="1">
    <citation type="submission" date="2019-11" db="EMBL/GenBank/DDBJ databases">
        <title>Bacillus lacus genome.</title>
        <authorList>
            <person name="Allen C.J."/>
            <person name="Newman J.D."/>
        </authorList>
    </citation>
    <scope>NUCLEOTIDE SEQUENCE [LARGE SCALE GENOMIC DNA]</scope>
    <source>
        <strain evidence="7 8">KCTC 33946</strain>
    </source>
</reference>
<evidence type="ECO:0000256" key="5">
    <source>
        <dbReference type="PIRSR" id="PIRSR000446-1"/>
    </source>
</evidence>
<dbReference type="Pfam" id="PF00698">
    <property type="entry name" value="Acyl_transf_1"/>
    <property type="match status" value="1"/>
</dbReference>
<keyword evidence="2 4" id="KW-0012">Acyltransferase</keyword>
<dbReference type="GO" id="GO:0004314">
    <property type="term" value="F:[acyl-carrier-protein] S-malonyltransferase activity"/>
    <property type="evidence" value="ECO:0007669"/>
    <property type="project" value="UniProtKB-EC"/>
</dbReference>
<dbReference type="GO" id="GO:0005829">
    <property type="term" value="C:cytosol"/>
    <property type="evidence" value="ECO:0007669"/>
    <property type="project" value="TreeGrafter"/>
</dbReference>
<dbReference type="RefSeq" id="WP_154305632.1">
    <property type="nucleotide sequence ID" value="NZ_WKKI01000001.1"/>
</dbReference>
<evidence type="ECO:0000256" key="1">
    <source>
        <dbReference type="ARBA" id="ARBA00022679"/>
    </source>
</evidence>
<dbReference type="InterPro" id="IPR024925">
    <property type="entry name" value="Malonyl_CoA-ACP_transAc"/>
</dbReference>
<dbReference type="EMBL" id="WKKI01000001">
    <property type="protein sequence ID" value="MRX70560.1"/>
    <property type="molecule type" value="Genomic_DNA"/>
</dbReference>
<evidence type="ECO:0000313" key="8">
    <source>
        <dbReference type="Proteomes" id="UP000448867"/>
    </source>
</evidence>
<evidence type="ECO:0000256" key="2">
    <source>
        <dbReference type="ARBA" id="ARBA00023315"/>
    </source>
</evidence>
<organism evidence="7 8">
    <name type="scientific">Metabacillus lacus</name>
    <dbReference type="NCBI Taxonomy" id="1983721"/>
    <lineage>
        <taxon>Bacteria</taxon>
        <taxon>Bacillati</taxon>
        <taxon>Bacillota</taxon>
        <taxon>Bacilli</taxon>
        <taxon>Bacillales</taxon>
        <taxon>Bacillaceae</taxon>
        <taxon>Metabacillus</taxon>
    </lineage>
</organism>
<dbReference type="InterPro" id="IPR016035">
    <property type="entry name" value="Acyl_Trfase/lysoPLipase"/>
</dbReference>
<dbReference type="Gene3D" id="3.30.70.250">
    <property type="entry name" value="Malonyl-CoA ACP transacylase, ACP-binding"/>
    <property type="match status" value="1"/>
</dbReference>
<dbReference type="InterPro" id="IPR050858">
    <property type="entry name" value="Mal-CoA-ACP_Trans/PKS_FabD"/>
</dbReference>
<dbReference type="AlphaFoldDB" id="A0A7X2IVL6"/>
<comment type="catalytic activity">
    <reaction evidence="3 4">
        <text>holo-[ACP] + malonyl-CoA = malonyl-[ACP] + CoA</text>
        <dbReference type="Rhea" id="RHEA:41792"/>
        <dbReference type="Rhea" id="RHEA-COMP:9623"/>
        <dbReference type="Rhea" id="RHEA-COMP:9685"/>
        <dbReference type="ChEBI" id="CHEBI:57287"/>
        <dbReference type="ChEBI" id="CHEBI:57384"/>
        <dbReference type="ChEBI" id="CHEBI:64479"/>
        <dbReference type="ChEBI" id="CHEBI:78449"/>
        <dbReference type="EC" id="2.3.1.39"/>
    </reaction>
</comment>
<evidence type="ECO:0000313" key="7">
    <source>
        <dbReference type="EMBL" id="MRX70560.1"/>
    </source>
</evidence>
<dbReference type="PANTHER" id="PTHR42681:SF1">
    <property type="entry name" value="MALONYL-COA-ACYL CARRIER PROTEIN TRANSACYLASE, MITOCHONDRIAL"/>
    <property type="match status" value="1"/>
</dbReference>
<keyword evidence="8" id="KW-1185">Reference proteome</keyword>
<evidence type="ECO:0000259" key="6">
    <source>
        <dbReference type="SMART" id="SM00827"/>
    </source>
</evidence>
<sequence length="314" mass="33358">MSGIGFLFPGQGSQAVGMGQEFYREGDVSKGIFDKADERLGYSLSSLMFDGPQDTLTLTYHAQPALLTASTAILQEVKKAGIQPDFTAGHSLGEYSALVAAGVLSFEDAVYAVRKRGELMDQAVPAGQGAMAAVLGLSASDLQEVTQTVTSQGKVVQLANLNCPGQIVISGTAEGVNAACSLAKEKGAKRTIPLVVSGPFHSSLMKPAAEEFQKVLNTISFHDASVKVISNVSAQPVISSSDIVDSLIKQLYSPVRWEESIKYMLNEGVTTFVEIGPGKVLSGLVKKIDRETEVLSIHNKDSFALAMDKLKEEV</sequence>